<keyword evidence="4" id="KW-1185">Reference proteome</keyword>
<gene>
    <name evidence="3" type="ordered locus">Nham_3429</name>
</gene>
<evidence type="ECO:0000256" key="2">
    <source>
        <dbReference type="SAM" id="Phobius"/>
    </source>
</evidence>
<evidence type="ECO:0000313" key="3">
    <source>
        <dbReference type="EMBL" id="ABE64159.1"/>
    </source>
</evidence>
<reference evidence="3 4" key="1">
    <citation type="submission" date="2006-03" db="EMBL/GenBank/DDBJ databases">
        <title>Complete sequence of chromosome of Nitrobacter hamburgensis X14.</title>
        <authorList>
            <consortium name="US DOE Joint Genome Institute"/>
            <person name="Copeland A."/>
            <person name="Lucas S."/>
            <person name="Lapidus A."/>
            <person name="Barry K."/>
            <person name="Detter J.C."/>
            <person name="Glavina del Rio T."/>
            <person name="Hammon N."/>
            <person name="Israni S."/>
            <person name="Dalin E."/>
            <person name="Tice H."/>
            <person name="Pitluck S."/>
            <person name="Chain P."/>
            <person name="Malfatti S."/>
            <person name="Shin M."/>
            <person name="Vergez L."/>
            <person name="Schmutz J."/>
            <person name="Larimer F."/>
            <person name="Land M."/>
            <person name="Hauser L."/>
            <person name="Kyrpides N."/>
            <person name="Ivanova N."/>
            <person name="Ward B."/>
            <person name="Arp D."/>
            <person name="Klotz M."/>
            <person name="Stein L."/>
            <person name="O'Mullan G."/>
            <person name="Starkenburg S."/>
            <person name="Sayavedra L."/>
            <person name="Poret-Peterson A.T."/>
            <person name="Gentry M.E."/>
            <person name="Bruce D."/>
            <person name="Richardson P."/>
        </authorList>
    </citation>
    <scope>NUCLEOTIDE SEQUENCE [LARGE SCALE GENOMIC DNA]</scope>
    <source>
        <strain evidence="4">DSM 10229 / NCIMB 13809 / X14</strain>
    </source>
</reference>
<dbReference type="STRING" id="323097.Nham_3429"/>
<dbReference type="Proteomes" id="UP000001953">
    <property type="component" value="Chromosome"/>
</dbReference>
<dbReference type="RefSeq" id="WP_011511810.1">
    <property type="nucleotide sequence ID" value="NC_007964.1"/>
</dbReference>
<accession>Q1QHY8</accession>
<evidence type="ECO:0000256" key="1">
    <source>
        <dbReference type="SAM" id="MobiDB-lite"/>
    </source>
</evidence>
<feature type="compositionally biased region" description="Basic and acidic residues" evidence="1">
    <location>
        <begin position="17"/>
        <end position="31"/>
    </location>
</feature>
<keyword evidence="2" id="KW-0812">Transmembrane</keyword>
<protein>
    <submittedName>
        <fullName evidence="3">Uncharacterized protein</fullName>
    </submittedName>
</protein>
<sequence length="80" mass="8583">MAPYISFRAGKRIQVLHSHDSDHAQAHEHGHAHGHTHGSSSPHPAQAVPWSILRMALVARLGTALVVSAGLWAAVLLAMR</sequence>
<feature type="region of interest" description="Disordered" evidence="1">
    <location>
        <begin position="17"/>
        <end position="45"/>
    </location>
</feature>
<keyword evidence="2" id="KW-0472">Membrane</keyword>
<dbReference type="eggNOG" id="ENOG50310TX">
    <property type="taxonomic scope" value="Bacteria"/>
</dbReference>
<dbReference type="EMBL" id="CP000319">
    <property type="protein sequence ID" value="ABE64159.1"/>
    <property type="molecule type" value="Genomic_DNA"/>
</dbReference>
<organism evidence="3 4">
    <name type="scientific">Nitrobacter hamburgensis (strain DSM 10229 / NCIMB 13809 / X14)</name>
    <dbReference type="NCBI Taxonomy" id="323097"/>
    <lineage>
        <taxon>Bacteria</taxon>
        <taxon>Pseudomonadati</taxon>
        <taxon>Pseudomonadota</taxon>
        <taxon>Alphaproteobacteria</taxon>
        <taxon>Hyphomicrobiales</taxon>
        <taxon>Nitrobacteraceae</taxon>
        <taxon>Nitrobacter</taxon>
    </lineage>
</organism>
<dbReference type="KEGG" id="nha:Nham_3429"/>
<evidence type="ECO:0000313" key="4">
    <source>
        <dbReference type="Proteomes" id="UP000001953"/>
    </source>
</evidence>
<name>Q1QHY8_NITHX</name>
<dbReference type="AlphaFoldDB" id="Q1QHY8"/>
<proteinExistence type="predicted"/>
<feature type="transmembrane region" description="Helical" evidence="2">
    <location>
        <begin position="57"/>
        <end position="79"/>
    </location>
</feature>
<dbReference type="HOGENOM" id="CLU_2748734_0_0_5"/>
<keyword evidence="2" id="KW-1133">Transmembrane helix</keyword>